<evidence type="ECO:0000256" key="1">
    <source>
        <dbReference type="ARBA" id="ARBA00004496"/>
    </source>
</evidence>
<accession>A0A345UIP3</accession>
<dbReference type="InterPro" id="IPR005762">
    <property type="entry name" value="MurD"/>
</dbReference>
<protein>
    <recommendedName>
        <fullName evidence="7 8">UDP-N-acetylmuramoylalanine--D-glutamate ligase</fullName>
        <ecNumber evidence="7 8">6.3.2.9</ecNumber>
    </recommendedName>
    <alternativeName>
        <fullName evidence="7">D-glutamic acid-adding enzyme</fullName>
    </alternativeName>
    <alternativeName>
        <fullName evidence="7">UDP-N-acetylmuramoyl-L-alanyl-D-glutamate synthetase</fullName>
    </alternativeName>
</protein>
<dbReference type="RefSeq" id="WP_114983623.1">
    <property type="nucleotide sequence ID" value="NZ_CP027806.1"/>
</dbReference>
<dbReference type="Gene3D" id="3.90.190.20">
    <property type="entry name" value="Mur ligase, C-terminal domain"/>
    <property type="match status" value="1"/>
</dbReference>
<feature type="domain" description="Mur ligase central" evidence="10">
    <location>
        <begin position="111"/>
        <end position="294"/>
    </location>
</feature>
<comment type="pathway">
    <text evidence="2 7 8">Cell wall biogenesis; peptidoglycan biosynthesis.</text>
</comment>
<evidence type="ECO:0000259" key="9">
    <source>
        <dbReference type="Pfam" id="PF02875"/>
    </source>
</evidence>
<keyword evidence="7 8" id="KW-0573">Peptidoglycan synthesis</keyword>
<keyword evidence="7 8" id="KW-0132">Cell division</keyword>
<dbReference type="SUPFAM" id="SSF53623">
    <property type="entry name" value="MurD-like peptide ligases, catalytic domain"/>
    <property type="match status" value="1"/>
</dbReference>
<name>A0A345UIP3_9BACT</name>
<sequence length="455" mass="50306">MKEISGKSIVIVGGARSGVAASVLLKGMGAKVFVTDAGMLSEQSRQTLIAQQIPFEEGGHSERAKDAEFVVVSPGVPDEAPLIRHFSYTGIPVYSEMEVACWFNKSPLTAVTGSNGKTTTTSWLRHLWETASKQALIAGNIGVPVSDLVLDTAPDKDLILEVSSFQLDNIKTFRPRVSVILNITPDHLNRYQNKFKYYVASKMKIIRNQGETDFLIYNYDDPVLKEQIGGIGVKPKGPARIPFSLAEELETGAFIRDEHIVVRLDGSEEVLMHKDEVSLKGPHNLANSLAVVLAGRLNGVESSHIRESLRTFEGVEHRLEQVRILRGVRYINDSKATNVNAVWYALRGITAPVVLILGGQDKGNNYRELTDQIRKKVHSLIAIGEAKAAIREQISREALYYFEAETMAQAVQQASKQARKGEVVLLSPACASFDMFENYEHRGRAFKEAVMDLPD</sequence>
<dbReference type="Pfam" id="PF21377">
    <property type="entry name" value="MurD_N"/>
    <property type="match status" value="1"/>
</dbReference>
<evidence type="ECO:0000313" key="11">
    <source>
        <dbReference type="EMBL" id="AXJ00345.1"/>
    </source>
</evidence>
<dbReference type="GO" id="GO:0008360">
    <property type="term" value="P:regulation of cell shape"/>
    <property type="evidence" value="ECO:0007669"/>
    <property type="project" value="UniProtKB-KW"/>
</dbReference>
<feature type="domain" description="Mur ligase C-terminal" evidence="9">
    <location>
        <begin position="317"/>
        <end position="430"/>
    </location>
</feature>
<dbReference type="GO" id="GO:0005524">
    <property type="term" value="F:ATP binding"/>
    <property type="evidence" value="ECO:0007669"/>
    <property type="project" value="UniProtKB-UniRule"/>
</dbReference>
<dbReference type="KEGG" id="cprv:CYPRO_1080"/>
<evidence type="ECO:0000256" key="3">
    <source>
        <dbReference type="ARBA" id="ARBA00022490"/>
    </source>
</evidence>
<evidence type="ECO:0000256" key="2">
    <source>
        <dbReference type="ARBA" id="ARBA00004752"/>
    </source>
</evidence>
<dbReference type="GO" id="GO:0009252">
    <property type="term" value="P:peptidoglycan biosynthetic process"/>
    <property type="evidence" value="ECO:0007669"/>
    <property type="project" value="UniProtKB-UniRule"/>
</dbReference>
<evidence type="ECO:0000256" key="4">
    <source>
        <dbReference type="ARBA" id="ARBA00022598"/>
    </source>
</evidence>
<comment type="subcellular location">
    <subcellularLocation>
        <location evidence="1 7 8">Cytoplasm</location>
    </subcellularLocation>
</comment>
<dbReference type="InterPro" id="IPR004101">
    <property type="entry name" value="Mur_ligase_C"/>
</dbReference>
<keyword evidence="7 8" id="KW-0961">Cell wall biogenesis/degradation</keyword>
<dbReference type="PANTHER" id="PTHR43692">
    <property type="entry name" value="UDP-N-ACETYLMURAMOYLALANINE--D-GLUTAMATE LIGASE"/>
    <property type="match status" value="1"/>
</dbReference>
<reference evidence="11 12" key="1">
    <citation type="submission" date="2018-03" db="EMBL/GenBank/DDBJ databases">
        <title>Phenotypic and genomic properties of Cyclonatronum proteinivorum gen. nov., sp. nov., a haloalkaliphilic bacteroidete from soda lakes possessing Na+-translocating rhodopsin.</title>
        <authorList>
            <person name="Toshchakov S.V."/>
            <person name="Korzhenkov A."/>
            <person name="Samarov N.I."/>
            <person name="Kublanov I.V."/>
            <person name="Muntyan M.S."/>
            <person name="Sorokin D.Y."/>
        </authorList>
    </citation>
    <scope>NUCLEOTIDE SEQUENCE [LARGE SCALE GENOMIC DNA]</scope>
    <source>
        <strain evidence="11 12">Omega</strain>
    </source>
</reference>
<dbReference type="UniPathway" id="UPA00219"/>
<feature type="binding site" evidence="7">
    <location>
        <begin position="113"/>
        <end position="119"/>
    </location>
    <ligand>
        <name>ATP</name>
        <dbReference type="ChEBI" id="CHEBI:30616"/>
    </ligand>
</feature>
<keyword evidence="5 7" id="KW-0547">Nucleotide-binding</keyword>
<keyword evidence="7 8" id="KW-0133">Cell shape</keyword>
<dbReference type="InterPro" id="IPR036565">
    <property type="entry name" value="Mur-like_cat_sf"/>
</dbReference>
<dbReference type="HAMAP" id="MF_00639">
    <property type="entry name" value="MurD"/>
    <property type="match status" value="1"/>
</dbReference>
<comment type="function">
    <text evidence="7 8">Cell wall formation. Catalyzes the addition of glutamate to the nucleotide precursor UDP-N-acetylmuramoyl-L-alanine (UMA).</text>
</comment>
<dbReference type="GO" id="GO:0051301">
    <property type="term" value="P:cell division"/>
    <property type="evidence" value="ECO:0007669"/>
    <property type="project" value="UniProtKB-KW"/>
</dbReference>
<dbReference type="NCBIfam" id="TIGR01087">
    <property type="entry name" value="murD"/>
    <property type="match status" value="1"/>
</dbReference>
<dbReference type="Pfam" id="PF08245">
    <property type="entry name" value="Mur_ligase_M"/>
    <property type="match status" value="1"/>
</dbReference>
<proteinExistence type="inferred from homology"/>
<comment type="similarity">
    <text evidence="7">Belongs to the MurCDEF family.</text>
</comment>
<dbReference type="GO" id="GO:0005737">
    <property type="term" value="C:cytoplasm"/>
    <property type="evidence" value="ECO:0007669"/>
    <property type="project" value="UniProtKB-SubCell"/>
</dbReference>
<dbReference type="SUPFAM" id="SSF51984">
    <property type="entry name" value="MurCD N-terminal domain"/>
    <property type="match status" value="1"/>
</dbReference>
<dbReference type="Pfam" id="PF02875">
    <property type="entry name" value="Mur_ligase_C"/>
    <property type="match status" value="1"/>
</dbReference>
<dbReference type="OrthoDB" id="9809796at2"/>
<dbReference type="Gene3D" id="3.40.50.720">
    <property type="entry name" value="NAD(P)-binding Rossmann-like Domain"/>
    <property type="match status" value="1"/>
</dbReference>
<evidence type="ECO:0000256" key="6">
    <source>
        <dbReference type="ARBA" id="ARBA00022840"/>
    </source>
</evidence>
<dbReference type="AlphaFoldDB" id="A0A345UIP3"/>
<dbReference type="EC" id="6.3.2.9" evidence="7 8"/>
<gene>
    <name evidence="7" type="primary">murD</name>
    <name evidence="11" type="ORF">CYPRO_1080</name>
</gene>
<keyword evidence="6 7" id="KW-0067">ATP-binding</keyword>
<dbReference type="SUPFAM" id="SSF53244">
    <property type="entry name" value="MurD-like peptide ligases, peptide-binding domain"/>
    <property type="match status" value="1"/>
</dbReference>
<evidence type="ECO:0000313" key="12">
    <source>
        <dbReference type="Proteomes" id="UP000254808"/>
    </source>
</evidence>
<dbReference type="GO" id="GO:0071555">
    <property type="term" value="P:cell wall organization"/>
    <property type="evidence" value="ECO:0007669"/>
    <property type="project" value="UniProtKB-KW"/>
</dbReference>
<dbReference type="Proteomes" id="UP000254808">
    <property type="component" value="Chromosome"/>
</dbReference>
<keyword evidence="3 7" id="KW-0963">Cytoplasm</keyword>
<dbReference type="InterPro" id="IPR013221">
    <property type="entry name" value="Mur_ligase_cen"/>
</dbReference>
<dbReference type="InterPro" id="IPR036615">
    <property type="entry name" value="Mur_ligase_C_dom_sf"/>
</dbReference>
<dbReference type="GO" id="GO:0008764">
    <property type="term" value="F:UDP-N-acetylmuramoylalanine-D-glutamate ligase activity"/>
    <property type="evidence" value="ECO:0007669"/>
    <property type="project" value="UniProtKB-UniRule"/>
</dbReference>
<keyword evidence="12" id="KW-1185">Reference proteome</keyword>
<dbReference type="PANTHER" id="PTHR43692:SF1">
    <property type="entry name" value="UDP-N-ACETYLMURAMOYLALANINE--D-GLUTAMATE LIGASE"/>
    <property type="match status" value="1"/>
</dbReference>
<organism evidence="11 12">
    <name type="scientific">Cyclonatronum proteinivorum</name>
    <dbReference type="NCBI Taxonomy" id="1457365"/>
    <lineage>
        <taxon>Bacteria</taxon>
        <taxon>Pseudomonadati</taxon>
        <taxon>Balneolota</taxon>
        <taxon>Balneolia</taxon>
        <taxon>Balneolales</taxon>
        <taxon>Cyclonatronaceae</taxon>
        <taxon>Cyclonatronum</taxon>
    </lineage>
</organism>
<evidence type="ECO:0000259" key="10">
    <source>
        <dbReference type="Pfam" id="PF08245"/>
    </source>
</evidence>
<keyword evidence="4 7" id="KW-0436">Ligase</keyword>
<evidence type="ECO:0000256" key="5">
    <source>
        <dbReference type="ARBA" id="ARBA00022741"/>
    </source>
</evidence>
<evidence type="ECO:0000256" key="7">
    <source>
        <dbReference type="HAMAP-Rule" id="MF_00639"/>
    </source>
</evidence>
<comment type="catalytic activity">
    <reaction evidence="7 8">
        <text>UDP-N-acetyl-alpha-D-muramoyl-L-alanine + D-glutamate + ATP = UDP-N-acetyl-alpha-D-muramoyl-L-alanyl-D-glutamate + ADP + phosphate + H(+)</text>
        <dbReference type="Rhea" id="RHEA:16429"/>
        <dbReference type="ChEBI" id="CHEBI:15378"/>
        <dbReference type="ChEBI" id="CHEBI:29986"/>
        <dbReference type="ChEBI" id="CHEBI:30616"/>
        <dbReference type="ChEBI" id="CHEBI:43474"/>
        <dbReference type="ChEBI" id="CHEBI:83898"/>
        <dbReference type="ChEBI" id="CHEBI:83900"/>
        <dbReference type="ChEBI" id="CHEBI:456216"/>
        <dbReference type="EC" id="6.3.2.9"/>
    </reaction>
</comment>
<dbReference type="EMBL" id="CP027806">
    <property type="protein sequence ID" value="AXJ00345.1"/>
    <property type="molecule type" value="Genomic_DNA"/>
</dbReference>
<dbReference type="Gene3D" id="3.40.1190.10">
    <property type="entry name" value="Mur-like, catalytic domain"/>
    <property type="match status" value="1"/>
</dbReference>
<evidence type="ECO:0000256" key="8">
    <source>
        <dbReference type="RuleBase" id="RU003664"/>
    </source>
</evidence>
<keyword evidence="7 8" id="KW-0131">Cell cycle</keyword>